<sequence length="583" mass="61497">QEPPAGGFGPPQDPPPAGYGYPAQPPGPPPQQPGYGYPAQPPQQPGYGYPTQPPAQQPAQPPYQQPPYQQQPYQQQQQYQQFQQPQPATAFGATGGGDGGGKKSRTQLQIIIAAAVAVVLIIGAGVFFLTSSGDDDKNEAKKKDGSSSSADGDKGVSGGGGQEQAPTSTKGRVAFQVPLPKVTDLTSVYGSWISDTTYVKTGINQIVGYDLVKGNQLWTIPLPGELCAKTDHVSKDYRTAVAFAANKPSADDKYPRCTKVGVIDLKSGELVWSKSVQGTNAGDRDVAFSEITLSGETVAGGGFDGGAAFDLKTGAIRWKPDISSDGCYDTGYGGGEALAAVRRCGTSSSPQLTVQALNPLTGAPVSSYKMPAGVDYPHIVSTKPLVVAADVGETAGDGSGISDFFSIDEKTGKLRAKISAAGKFEARCGSTDVEKCSHIVVGNDRLYLPTAEHEGTGEYGRTNEVVSYDLATGKSTTDRADAGERYMMYPLRMDGSNILAYKTPPYDKGGQIVSLDGSSFKETLLLENPADKATRDAESGLGAISAVEIRYADGRLFIASPYLSKPSEYDQRRYLAMSFTAKK</sequence>
<dbReference type="RefSeq" id="WP_114627279.1">
    <property type="nucleotide sequence ID" value="NZ_QQNA01000344.1"/>
</dbReference>
<dbReference type="InterPro" id="IPR002372">
    <property type="entry name" value="PQQ_rpt_dom"/>
</dbReference>
<keyword evidence="2" id="KW-0812">Transmembrane</keyword>
<dbReference type="Proteomes" id="UP000253741">
    <property type="component" value="Unassembled WGS sequence"/>
</dbReference>
<dbReference type="AlphaFoldDB" id="A0A370B070"/>
<feature type="compositionally biased region" description="Pro residues" evidence="1">
    <location>
        <begin position="51"/>
        <end position="65"/>
    </location>
</feature>
<dbReference type="Gene3D" id="2.130.10.10">
    <property type="entry name" value="YVTN repeat-like/Quinoprotein amine dehydrogenase"/>
    <property type="match status" value="1"/>
</dbReference>
<dbReference type="InterPro" id="IPR011047">
    <property type="entry name" value="Quinoprotein_ADH-like_sf"/>
</dbReference>
<keyword evidence="5" id="KW-1185">Reference proteome</keyword>
<feature type="compositionally biased region" description="Basic and acidic residues" evidence="1">
    <location>
        <begin position="134"/>
        <end position="145"/>
    </location>
</feature>
<feature type="compositionally biased region" description="Low complexity" evidence="1">
    <location>
        <begin position="66"/>
        <end position="92"/>
    </location>
</feature>
<keyword evidence="2" id="KW-1133">Transmembrane helix</keyword>
<reference evidence="4 5" key="1">
    <citation type="submission" date="2018-07" db="EMBL/GenBank/DDBJ databases">
        <title>Streptomyces species from bats.</title>
        <authorList>
            <person name="Dunlap C."/>
        </authorList>
    </citation>
    <scope>NUCLEOTIDE SEQUENCE [LARGE SCALE GENOMIC DNA]</scope>
    <source>
        <strain evidence="4 5">AC230</strain>
    </source>
</reference>
<proteinExistence type="predicted"/>
<feature type="non-terminal residue" evidence="4">
    <location>
        <position position="1"/>
    </location>
</feature>
<dbReference type="OrthoDB" id="3679173at2"/>
<name>A0A370B070_9ACTN</name>
<evidence type="ECO:0000313" key="4">
    <source>
        <dbReference type="EMBL" id="RDG33263.1"/>
    </source>
</evidence>
<accession>A0A370B070</accession>
<dbReference type="EMBL" id="QQNA01000344">
    <property type="protein sequence ID" value="RDG33263.1"/>
    <property type="molecule type" value="Genomic_DNA"/>
</dbReference>
<evidence type="ECO:0000256" key="1">
    <source>
        <dbReference type="SAM" id="MobiDB-lite"/>
    </source>
</evidence>
<dbReference type="Pfam" id="PF13360">
    <property type="entry name" value="PQQ_2"/>
    <property type="match status" value="1"/>
</dbReference>
<feature type="domain" description="Pyrrolo-quinoline quinone repeat" evidence="3">
    <location>
        <begin position="259"/>
        <end position="480"/>
    </location>
</feature>
<evidence type="ECO:0000256" key="2">
    <source>
        <dbReference type="SAM" id="Phobius"/>
    </source>
</evidence>
<comment type="caution">
    <text evidence="4">The sequence shown here is derived from an EMBL/GenBank/DDBJ whole genome shotgun (WGS) entry which is preliminary data.</text>
</comment>
<protein>
    <recommendedName>
        <fullName evidence="3">Pyrrolo-quinoline quinone repeat domain-containing protein</fullName>
    </recommendedName>
</protein>
<dbReference type="SUPFAM" id="SSF50998">
    <property type="entry name" value="Quinoprotein alcohol dehydrogenase-like"/>
    <property type="match status" value="1"/>
</dbReference>
<feature type="region of interest" description="Disordered" evidence="1">
    <location>
        <begin position="132"/>
        <end position="172"/>
    </location>
</feature>
<keyword evidence="2" id="KW-0472">Membrane</keyword>
<gene>
    <name evidence="4" type="ORF">DVH02_31595</name>
</gene>
<feature type="compositionally biased region" description="Pro residues" evidence="1">
    <location>
        <begin position="11"/>
        <end position="32"/>
    </location>
</feature>
<feature type="region of interest" description="Disordered" evidence="1">
    <location>
        <begin position="1"/>
        <end position="103"/>
    </location>
</feature>
<feature type="transmembrane region" description="Helical" evidence="2">
    <location>
        <begin position="110"/>
        <end position="129"/>
    </location>
</feature>
<evidence type="ECO:0000313" key="5">
    <source>
        <dbReference type="Proteomes" id="UP000253741"/>
    </source>
</evidence>
<organism evidence="4 5">
    <name type="scientific">Streptomyces corynorhini</name>
    <dbReference type="NCBI Taxonomy" id="2282652"/>
    <lineage>
        <taxon>Bacteria</taxon>
        <taxon>Bacillati</taxon>
        <taxon>Actinomycetota</taxon>
        <taxon>Actinomycetes</taxon>
        <taxon>Kitasatosporales</taxon>
        <taxon>Streptomycetaceae</taxon>
        <taxon>Streptomyces</taxon>
    </lineage>
</organism>
<dbReference type="InterPro" id="IPR015943">
    <property type="entry name" value="WD40/YVTN_repeat-like_dom_sf"/>
</dbReference>
<evidence type="ECO:0000259" key="3">
    <source>
        <dbReference type="Pfam" id="PF13360"/>
    </source>
</evidence>